<sequence>MQSAPSFVQTTAPLSQEEATDTAPSATPQQSPLTPVFLASHSFLIVHITTTPDSNLRGNIQSPDGKASWFFTLKLMMHLGWQLKVGLLECQDTGVEEIARINCHRDARMVGRLVPSDKTCRAFETLERT</sequence>
<accession>A0A0R3VXM6</accession>
<evidence type="ECO:0000313" key="3">
    <source>
        <dbReference type="Proteomes" id="UP000282613"/>
    </source>
</evidence>
<feature type="region of interest" description="Disordered" evidence="1">
    <location>
        <begin position="1"/>
        <end position="33"/>
    </location>
</feature>
<evidence type="ECO:0000313" key="4">
    <source>
        <dbReference type="WBParaSite" id="TASK_0000217001-mRNA-1"/>
    </source>
</evidence>
<evidence type="ECO:0000256" key="1">
    <source>
        <dbReference type="SAM" id="MobiDB-lite"/>
    </source>
</evidence>
<proteinExistence type="predicted"/>
<dbReference type="Proteomes" id="UP000282613">
    <property type="component" value="Unassembled WGS sequence"/>
</dbReference>
<feature type="compositionally biased region" description="Polar residues" evidence="1">
    <location>
        <begin position="1"/>
        <end position="14"/>
    </location>
</feature>
<gene>
    <name evidence="2" type="ORF">TASK_LOCUS2171</name>
</gene>
<feature type="compositionally biased region" description="Polar residues" evidence="1">
    <location>
        <begin position="22"/>
        <end position="33"/>
    </location>
</feature>
<keyword evidence="3" id="KW-1185">Reference proteome</keyword>
<reference evidence="4" key="1">
    <citation type="submission" date="2017-02" db="UniProtKB">
        <authorList>
            <consortium name="WormBaseParasite"/>
        </authorList>
    </citation>
    <scope>IDENTIFICATION</scope>
</reference>
<dbReference type="WBParaSite" id="TASK_0000217001-mRNA-1">
    <property type="protein sequence ID" value="TASK_0000217001-mRNA-1"/>
    <property type="gene ID" value="TASK_0000217001"/>
</dbReference>
<organism evidence="4">
    <name type="scientific">Taenia asiatica</name>
    <name type="common">Asian tapeworm</name>
    <dbReference type="NCBI Taxonomy" id="60517"/>
    <lineage>
        <taxon>Eukaryota</taxon>
        <taxon>Metazoa</taxon>
        <taxon>Spiralia</taxon>
        <taxon>Lophotrochozoa</taxon>
        <taxon>Platyhelminthes</taxon>
        <taxon>Cestoda</taxon>
        <taxon>Eucestoda</taxon>
        <taxon>Cyclophyllidea</taxon>
        <taxon>Taeniidae</taxon>
        <taxon>Taenia</taxon>
    </lineage>
</organism>
<dbReference type="AlphaFoldDB" id="A0A0R3VXM6"/>
<protein>
    <submittedName>
        <fullName evidence="2 4">Uncharacterized protein</fullName>
    </submittedName>
</protein>
<dbReference type="EMBL" id="UYRS01001140">
    <property type="protein sequence ID" value="VDK24488.1"/>
    <property type="molecule type" value="Genomic_DNA"/>
</dbReference>
<name>A0A0R3VXM6_TAEAS</name>
<evidence type="ECO:0000313" key="2">
    <source>
        <dbReference type="EMBL" id="VDK24488.1"/>
    </source>
</evidence>
<reference evidence="2 3" key="2">
    <citation type="submission" date="2018-11" db="EMBL/GenBank/DDBJ databases">
        <authorList>
            <consortium name="Pathogen Informatics"/>
        </authorList>
    </citation>
    <scope>NUCLEOTIDE SEQUENCE [LARGE SCALE GENOMIC DNA]</scope>
</reference>